<comment type="pathway">
    <text evidence="1 6">Cell wall biogenesis; peptidoglycan biosynthesis.</text>
</comment>
<evidence type="ECO:0000256" key="4">
    <source>
        <dbReference type="ARBA" id="ARBA00022984"/>
    </source>
</evidence>
<dbReference type="GO" id="GO:0071555">
    <property type="term" value="P:cell wall organization"/>
    <property type="evidence" value="ECO:0007669"/>
    <property type="project" value="UniProtKB-UniRule"/>
</dbReference>
<name>A0A1F7L0H6_9BACT</name>
<sequence>MNSPIISNKTAYSLIVKIEIVIIFVFIISLLFYVSGQKKSTATRFLKLKDSLTYAKNSGFDVSAFETKINTIEEEISSPYVYIFTTQYKRLQTEINLLESDLHNSYVLNVDAKKDLLSSKLKDMQLQLIIVDPYSIPSRDRIQQELDTITTSTSSADLTIMKIDEHLTRIKELGYEIDYEVEKSKIEQLIKQVNASFSELEELEKFYETRGGMQKEKTNIFLYREKASEILSSQYNRLNSDKLEIIIQQDLYPLLSLPRKTKAQIQEEEHRAWLEEQRRLQSLSGIPQAQIGTGKEVVIDLSQQRLFAYQDGVSIFSNPIPITSGKNGFETVKGQFAIYYKQTHFRMRSPFPNEYYDNFVTYWMPFFEGYGLHDAPWRSVYGTQDYPYVGSHGCVNVPFAEVERLYYWVDVGTPVTVK</sequence>
<dbReference type="Gene3D" id="2.40.440.10">
    <property type="entry name" value="L,D-transpeptidase catalytic domain-like"/>
    <property type="match status" value="1"/>
</dbReference>
<feature type="transmembrane region" description="Helical" evidence="7">
    <location>
        <begin position="12"/>
        <end position="34"/>
    </location>
</feature>
<dbReference type="PANTHER" id="PTHR30582">
    <property type="entry name" value="L,D-TRANSPEPTIDASE"/>
    <property type="match status" value="1"/>
</dbReference>
<dbReference type="UniPathway" id="UPA00219"/>
<dbReference type="EMBL" id="MGBR01000001">
    <property type="protein sequence ID" value="OGK73618.1"/>
    <property type="molecule type" value="Genomic_DNA"/>
</dbReference>
<feature type="active site" description="Nucleophile" evidence="6">
    <location>
        <position position="394"/>
    </location>
</feature>
<dbReference type="InterPro" id="IPR038063">
    <property type="entry name" value="Transpep_catalytic_dom"/>
</dbReference>
<evidence type="ECO:0000256" key="7">
    <source>
        <dbReference type="SAM" id="Phobius"/>
    </source>
</evidence>
<keyword evidence="4 6" id="KW-0573">Peptidoglycan synthesis</keyword>
<proteinExistence type="predicted"/>
<protein>
    <recommendedName>
        <fullName evidence="8">L,D-TPase catalytic domain-containing protein</fullName>
    </recommendedName>
</protein>
<dbReference type="InterPro" id="IPR050979">
    <property type="entry name" value="LD-transpeptidase"/>
</dbReference>
<keyword evidence="7" id="KW-0472">Membrane</keyword>
<dbReference type="CDD" id="cd16913">
    <property type="entry name" value="YkuD_like"/>
    <property type="match status" value="1"/>
</dbReference>
<dbReference type="GO" id="GO:0016740">
    <property type="term" value="F:transferase activity"/>
    <property type="evidence" value="ECO:0007669"/>
    <property type="project" value="UniProtKB-KW"/>
</dbReference>
<accession>A0A1F7L0H6</accession>
<evidence type="ECO:0000256" key="1">
    <source>
        <dbReference type="ARBA" id="ARBA00004752"/>
    </source>
</evidence>
<evidence type="ECO:0000256" key="6">
    <source>
        <dbReference type="PROSITE-ProRule" id="PRU01373"/>
    </source>
</evidence>
<dbReference type="Pfam" id="PF03734">
    <property type="entry name" value="YkuD"/>
    <property type="match status" value="1"/>
</dbReference>
<evidence type="ECO:0000259" key="8">
    <source>
        <dbReference type="PROSITE" id="PS52029"/>
    </source>
</evidence>
<keyword evidence="7" id="KW-1133">Transmembrane helix</keyword>
<comment type="caution">
    <text evidence="9">The sequence shown here is derived from an EMBL/GenBank/DDBJ whole genome shotgun (WGS) entry which is preliminary data.</text>
</comment>
<dbReference type="GO" id="GO:0071972">
    <property type="term" value="F:peptidoglycan L,D-transpeptidase activity"/>
    <property type="evidence" value="ECO:0007669"/>
    <property type="project" value="TreeGrafter"/>
</dbReference>
<dbReference type="GO" id="GO:0008360">
    <property type="term" value="P:regulation of cell shape"/>
    <property type="evidence" value="ECO:0007669"/>
    <property type="project" value="UniProtKB-UniRule"/>
</dbReference>
<keyword evidence="5 6" id="KW-0961">Cell wall biogenesis/degradation</keyword>
<feature type="active site" description="Proton donor/acceptor" evidence="6">
    <location>
        <position position="373"/>
    </location>
</feature>
<gene>
    <name evidence="9" type="ORF">A3K52_02415</name>
</gene>
<dbReference type="Proteomes" id="UP000177050">
    <property type="component" value="Unassembled WGS sequence"/>
</dbReference>
<dbReference type="GO" id="GO:0018104">
    <property type="term" value="P:peptidoglycan-protein cross-linking"/>
    <property type="evidence" value="ECO:0007669"/>
    <property type="project" value="TreeGrafter"/>
</dbReference>
<dbReference type="PROSITE" id="PS52029">
    <property type="entry name" value="LD_TPASE"/>
    <property type="match status" value="1"/>
</dbReference>
<dbReference type="GO" id="GO:0005576">
    <property type="term" value="C:extracellular region"/>
    <property type="evidence" value="ECO:0007669"/>
    <property type="project" value="TreeGrafter"/>
</dbReference>
<dbReference type="SUPFAM" id="SSF141523">
    <property type="entry name" value="L,D-transpeptidase catalytic domain-like"/>
    <property type="match status" value="1"/>
</dbReference>
<feature type="domain" description="L,D-TPase catalytic" evidence="8">
    <location>
        <begin position="295"/>
        <end position="418"/>
    </location>
</feature>
<organism evidence="9 10">
    <name type="scientific">Candidatus Roizmanbacteria bacterium RIFOXYD1_FULL_38_12</name>
    <dbReference type="NCBI Taxonomy" id="1802093"/>
    <lineage>
        <taxon>Bacteria</taxon>
        <taxon>Candidatus Roizmaniibacteriota</taxon>
    </lineage>
</organism>
<keyword evidence="3 6" id="KW-0133">Cell shape</keyword>
<evidence type="ECO:0000256" key="5">
    <source>
        <dbReference type="ARBA" id="ARBA00023316"/>
    </source>
</evidence>
<dbReference type="AlphaFoldDB" id="A0A1F7L0H6"/>
<evidence type="ECO:0000256" key="2">
    <source>
        <dbReference type="ARBA" id="ARBA00022679"/>
    </source>
</evidence>
<dbReference type="PANTHER" id="PTHR30582:SF2">
    <property type="entry name" value="L,D-TRANSPEPTIDASE YCIB-RELATED"/>
    <property type="match status" value="1"/>
</dbReference>
<keyword evidence="7" id="KW-0812">Transmembrane</keyword>
<reference evidence="9 10" key="1">
    <citation type="journal article" date="2016" name="Nat. Commun.">
        <title>Thousands of microbial genomes shed light on interconnected biogeochemical processes in an aquifer system.</title>
        <authorList>
            <person name="Anantharaman K."/>
            <person name="Brown C.T."/>
            <person name="Hug L.A."/>
            <person name="Sharon I."/>
            <person name="Castelle C.J."/>
            <person name="Probst A.J."/>
            <person name="Thomas B.C."/>
            <person name="Singh A."/>
            <person name="Wilkins M.J."/>
            <person name="Karaoz U."/>
            <person name="Brodie E.L."/>
            <person name="Williams K.H."/>
            <person name="Hubbard S.S."/>
            <person name="Banfield J.F."/>
        </authorList>
    </citation>
    <scope>NUCLEOTIDE SEQUENCE [LARGE SCALE GENOMIC DNA]</scope>
</reference>
<evidence type="ECO:0000313" key="10">
    <source>
        <dbReference type="Proteomes" id="UP000177050"/>
    </source>
</evidence>
<evidence type="ECO:0000256" key="3">
    <source>
        <dbReference type="ARBA" id="ARBA00022960"/>
    </source>
</evidence>
<keyword evidence="2" id="KW-0808">Transferase</keyword>
<dbReference type="InterPro" id="IPR005490">
    <property type="entry name" value="LD_TPept_cat_dom"/>
</dbReference>
<evidence type="ECO:0000313" key="9">
    <source>
        <dbReference type="EMBL" id="OGK73618.1"/>
    </source>
</evidence>